<evidence type="ECO:0000313" key="3">
    <source>
        <dbReference type="Proteomes" id="UP000075884"/>
    </source>
</evidence>
<keyword evidence="3" id="KW-1185">Reference proteome</keyword>
<name>A0A182NYE5_9DIPT</name>
<sequence length="74" mass="8253">PPGGGLVWKIFVLEFDLCFVKTSLRIGKQSKKQCCEGKSKRQSANPPENSSAKLCVSCVRVVCKQTQRKINLQQ</sequence>
<feature type="chain" id="PRO_5008130532" evidence="1">
    <location>
        <begin position="23"/>
        <end position="74"/>
    </location>
</feature>
<feature type="signal peptide" evidence="1">
    <location>
        <begin position="1"/>
        <end position="22"/>
    </location>
</feature>
<reference evidence="3" key="1">
    <citation type="submission" date="2013-03" db="EMBL/GenBank/DDBJ databases">
        <title>The Genome Sequence of Anopheles dirus WRAIR2.</title>
        <authorList>
            <consortium name="The Broad Institute Genomics Platform"/>
            <person name="Neafsey D.E."/>
            <person name="Walton C."/>
            <person name="Walker B."/>
            <person name="Young S.K."/>
            <person name="Zeng Q."/>
            <person name="Gargeya S."/>
            <person name="Fitzgerald M."/>
            <person name="Haas B."/>
            <person name="Abouelleil A."/>
            <person name="Allen A.W."/>
            <person name="Alvarado L."/>
            <person name="Arachchi H.M."/>
            <person name="Berlin A.M."/>
            <person name="Chapman S.B."/>
            <person name="Gainer-Dewar J."/>
            <person name="Goldberg J."/>
            <person name="Griggs A."/>
            <person name="Gujja S."/>
            <person name="Hansen M."/>
            <person name="Howarth C."/>
            <person name="Imamovic A."/>
            <person name="Ireland A."/>
            <person name="Larimer J."/>
            <person name="McCowan C."/>
            <person name="Murphy C."/>
            <person name="Pearson M."/>
            <person name="Poon T.W."/>
            <person name="Priest M."/>
            <person name="Roberts A."/>
            <person name="Saif S."/>
            <person name="Shea T."/>
            <person name="Sisk P."/>
            <person name="Sykes S."/>
            <person name="Wortman J."/>
            <person name="Nusbaum C."/>
            <person name="Birren B."/>
        </authorList>
    </citation>
    <scope>NUCLEOTIDE SEQUENCE [LARGE SCALE GENOMIC DNA]</scope>
    <source>
        <strain evidence="3">WRAIR2</strain>
    </source>
</reference>
<dbReference type="EnsemblMetazoa" id="ADIR014845-RA">
    <property type="protein sequence ID" value="ADIR014845-PA"/>
    <property type="gene ID" value="ADIR014845"/>
</dbReference>
<evidence type="ECO:0000256" key="1">
    <source>
        <dbReference type="SAM" id="SignalP"/>
    </source>
</evidence>
<organism evidence="2 3">
    <name type="scientific">Anopheles dirus</name>
    <dbReference type="NCBI Taxonomy" id="7168"/>
    <lineage>
        <taxon>Eukaryota</taxon>
        <taxon>Metazoa</taxon>
        <taxon>Ecdysozoa</taxon>
        <taxon>Arthropoda</taxon>
        <taxon>Hexapoda</taxon>
        <taxon>Insecta</taxon>
        <taxon>Pterygota</taxon>
        <taxon>Neoptera</taxon>
        <taxon>Endopterygota</taxon>
        <taxon>Diptera</taxon>
        <taxon>Nematocera</taxon>
        <taxon>Culicoidea</taxon>
        <taxon>Culicidae</taxon>
        <taxon>Anophelinae</taxon>
        <taxon>Anopheles</taxon>
    </lineage>
</organism>
<proteinExistence type="predicted"/>
<keyword evidence="1" id="KW-0732">Signal</keyword>
<dbReference type="Proteomes" id="UP000075884">
    <property type="component" value="Unassembled WGS sequence"/>
</dbReference>
<accession>A0A182NYE5</accession>
<reference evidence="2" key="2">
    <citation type="submission" date="2020-05" db="UniProtKB">
        <authorList>
            <consortium name="EnsemblMetazoa"/>
        </authorList>
    </citation>
    <scope>IDENTIFICATION</scope>
    <source>
        <strain evidence="2">WRAIR2</strain>
    </source>
</reference>
<dbReference type="VEuPathDB" id="VectorBase:ADIR014845"/>
<protein>
    <submittedName>
        <fullName evidence="2">Uncharacterized protein</fullName>
    </submittedName>
</protein>
<dbReference type="AlphaFoldDB" id="A0A182NYE5"/>
<evidence type="ECO:0000313" key="2">
    <source>
        <dbReference type="EnsemblMetazoa" id="ADIR014845-PA"/>
    </source>
</evidence>